<name>A0AA95NGZ2_9BURK</name>
<protein>
    <submittedName>
        <fullName evidence="17">TonB-dependent receptor</fullName>
    </submittedName>
</protein>
<feature type="compositionally biased region" description="Low complexity" evidence="13">
    <location>
        <begin position="232"/>
        <end position="243"/>
    </location>
</feature>
<keyword evidence="8 11" id="KW-0472">Membrane</keyword>
<dbReference type="EMBL" id="CP116346">
    <property type="protein sequence ID" value="WIT12149.1"/>
    <property type="molecule type" value="Genomic_DNA"/>
</dbReference>
<gene>
    <name evidence="17" type="ORF">PFX98_00665</name>
</gene>
<dbReference type="AlphaFoldDB" id="A0AA95NGZ2"/>
<keyword evidence="9 17" id="KW-0675">Receptor</keyword>
<dbReference type="Gene3D" id="2.170.130.10">
    <property type="entry name" value="TonB-dependent receptor, plug domain"/>
    <property type="match status" value="1"/>
</dbReference>
<dbReference type="InterPro" id="IPR000531">
    <property type="entry name" value="Beta-barrel_TonB"/>
</dbReference>
<evidence type="ECO:0000256" key="6">
    <source>
        <dbReference type="ARBA" id="ARBA00022729"/>
    </source>
</evidence>
<feature type="signal peptide" evidence="14">
    <location>
        <begin position="1"/>
        <end position="18"/>
    </location>
</feature>
<reference evidence="17" key="1">
    <citation type="submission" date="2023-01" db="EMBL/GenBank/DDBJ databases">
        <title>Whole genome sequence of Paucibacter sp. S2-9 isolated from pond sediment.</title>
        <authorList>
            <person name="Jung J.Y."/>
        </authorList>
    </citation>
    <scope>NUCLEOTIDE SEQUENCE</scope>
    <source>
        <strain evidence="17">S2-9</strain>
    </source>
</reference>
<comment type="subcellular location">
    <subcellularLocation>
        <location evidence="1 11">Cell outer membrane</location>
        <topology evidence="1 11">Multi-pass membrane protein</topology>
    </subcellularLocation>
</comment>
<dbReference type="Gene3D" id="2.40.170.20">
    <property type="entry name" value="TonB-dependent receptor, beta-barrel domain"/>
    <property type="match status" value="1"/>
</dbReference>
<dbReference type="PANTHER" id="PTHR30069">
    <property type="entry name" value="TONB-DEPENDENT OUTER MEMBRANE RECEPTOR"/>
    <property type="match status" value="1"/>
</dbReference>
<evidence type="ECO:0000256" key="2">
    <source>
        <dbReference type="ARBA" id="ARBA00009810"/>
    </source>
</evidence>
<feature type="region of interest" description="Disordered" evidence="13">
    <location>
        <begin position="20"/>
        <end position="59"/>
    </location>
</feature>
<evidence type="ECO:0000256" key="11">
    <source>
        <dbReference type="PROSITE-ProRule" id="PRU01360"/>
    </source>
</evidence>
<evidence type="ECO:0000256" key="1">
    <source>
        <dbReference type="ARBA" id="ARBA00004571"/>
    </source>
</evidence>
<dbReference type="CDD" id="cd01347">
    <property type="entry name" value="ligand_gated_channel"/>
    <property type="match status" value="1"/>
</dbReference>
<evidence type="ECO:0000259" key="16">
    <source>
        <dbReference type="Pfam" id="PF07715"/>
    </source>
</evidence>
<feature type="region of interest" description="Disordered" evidence="13">
    <location>
        <begin position="91"/>
        <end position="110"/>
    </location>
</feature>
<dbReference type="Pfam" id="PF00593">
    <property type="entry name" value="TonB_dep_Rec_b-barrel"/>
    <property type="match status" value="1"/>
</dbReference>
<dbReference type="InterPro" id="IPR012910">
    <property type="entry name" value="Plug_dom"/>
</dbReference>
<keyword evidence="10 11" id="KW-0998">Cell outer membrane</keyword>
<keyword evidence="3 11" id="KW-0813">Transport</keyword>
<keyword evidence="4 11" id="KW-1134">Transmembrane beta strand</keyword>
<feature type="compositionally biased region" description="Basic and acidic residues" evidence="13">
    <location>
        <begin position="355"/>
        <end position="366"/>
    </location>
</feature>
<dbReference type="GO" id="GO:0044718">
    <property type="term" value="P:siderophore transmembrane transport"/>
    <property type="evidence" value="ECO:0007669"/>
    <property type="project" value="TreeGrafter"/>
</dbReference>
<dbReference type="Proteomes" id="UP001177769">
    <property type="component" value="Chromosome"/>
</dbReference>
<evidence type="ECO:0000256" key="8">
    <source>
        <dbReference type="ARBA" id="ARBA00023136"/>
    </source>
</evidence>
<dbReference type="GO" id="GO:0015344">
    <property type="term" value="F:siderophore uptake transmembrane transporter activity"/>
    <property type="evidence" value="ECO:0007669"/>
    <property type="project" value="TreeGrafter"/>
</dbReference>
<evidence type="ECO:0000256" key="13">
    <source>
        <dbReference type="SAM" id="MobiDB-lite"/>
    </source>
</evidence>
<sequence>MRRLLPLQLALACAPALAQQAEPPAAAASATAAKPRPAAKPPTEQLNRVEVQGGPSDDALRRGATAAKIIIGREEIERYGDSTMGEVLKRLPGVTTGGRPGRGGEIRMRGMGGGYTQILVNGERMPPGFALDQLPPEQVERIEVMRAPTAEYGARAVAGTINIVLREALQKRINDIKLGFGAERGRISPGISWTRNDKLDERGGAYNLNVSLLNGRRLDDINNRTRSTDLASGQQSLRSLSGQTEGETRGLHAAGRIQWRLGGGDTLALQSFLVANENDSESHALQTPPQAFDVADTSSHNRFTMLRLGPQWQTRLDESTRLELRAGLGAGRGKGHSLRQEYLRGADGSLLPARTQDDRTDSDDRSWSLNGKLSRQLENEHSLVAGLEAESTRRDQTRICLENGLACHNLLDFGDELSASTLRLAAYAQDEWSVGKQWAFYAGLRWEGIATKSTAASYSVSNKSGVWTPLLHAVWKFDEKSRDQIRMSLTRSYKSPQLQDLIAKPSINNTNGSCPLAGQLCGPNTPDQPDRAGNPELRPELATGIDIAYETYLSKGGVLSANLFVRRIKDLIRSNPQLETVGWASEPRWITRPRNIGQARTMGLELEAKFRLDEWWDEAWPVALRSNLSLFSSRVDGIPGPDNRLDQQPRATANLGADYRLRSLPLTLGATLNWTPANTIQQSALQQSQTTRKLVADAFAMWSFNPNAQLRLSGSNVAPLDYSSATLFNTASQQIASESAGRSYTQWQLRLELKV</sequence>
<evidence type="ECO:0000256" key="12">
    <source>
        <dbReference type="RuleBase" id="RU003357"/>
    </source>
</evidence>
<evidence type="ECO:0000256" key="7">
    <source>
        <dbReference type="ARBA" id="ARBA00023077"/>
    </source>
</evidence>
<accession>A0AA95NGZ2</accession>
<evidence type="ECO:0000313" key="18">
    <source>
        <dbReference type="Proteomes" id="UP001177769"/>
    </source>
</evidence>
<feature type="domain" description="TonB-dependent receptor plug" evidence="16">
    <location>
        <begin position="64"/>
        <end position="160"/>
    </location>
</feature>
<evidence type="ECO:0000256" key="4">
    <source>
        <dbReference type="ARBA" id="ARBA00022452"/>
    </source>
</evidence>
<evidence type="ECO:0000256" key="3">
    <source>
        <dbReference type="ARBA" id="ARBA00022448"/>
    </source>
</evidence>
<feature type="domain" description="TonB-dependent receptor-like beta-barrel" evidence="15">
    <location>
        <begin position="293"/>
        <end position="717"/>
    </location>
</feature>
<evidence type="ECO:0000256" key="14">
    <source>
        <dbReference type="SAM" id="SignalP"/>
    </source>
</evidence>
<keyword evidence="18" id="KW-1185">Reference proteome</keyword>
<organism evidence="17 18">
    <name type="scientific">Paucibacter sediminis</name>
    <dbReference type="NCBI Taxonomy" id="3019553"/>
    <lineage>
        <taxon>Bacteria</taxon>
        <taxon>Pseudomonadati</taxon>
        <taxon>Pseudomonadota</taxon>
        <taxon>Betaproteobacteria</taxon>
        <taxon>Burkholderiales</taxon>
        <taxon>Sphaerotilaceae</taxon>
        <taxon>Roseateles</taxon>
    </lineage>
</organism>
<keyword evidence="6 14" id="KW-0732">Signal</keyword>
<dbReference type="InterPro" id="IPR037066">
    <property type="entry name" value="Plug_dom_sf"/>
</dbReference>
<evidence type="ECO:0000256" key="9">
    <source>
        <dbReference type="ARBA" id="ARBA00023170"/>
    </source>
</evidence>
<evidence type="ECO:0000313" key="17">
    <source>
        <dbReference type="EMBL" id="WIT12149.1"/>
    </source>
</evidence>
<keyword evidence="5 11" id="KW-0812">Transmembrane</keyword>
<proteinExistence type="inferred from homology"/>
<keyword evidence="7 12" id="KW-0798">TonB box</keyword>
<feature type="compositionally biased region" description="Low complexity" evidence="13">
    <location>
        <begin position="20"/>
        <end position="36"/>
    </location>
</feature>
<dbReference type="SUPFAM" id="SSF56935">
    <property type="entry name" value="Porins"/>
    <property type="match status" value="1"/>
</dbReference>
<comment type="similarity">
    <text evidence="2 11 12">Belongs to the TonB-dependent receptor family.</text>
</comment>
<evidence type="ECO:0000259" key="15">
    <source>
        <dbReference type="Pfam" id="PF00593"/>
    </source>
</evidence>
<dbReference type="PROSITE" id="PS52016">
    <property type="entry name" value="TONB_DEPENDENT_REC_3"/>
    <property type="match status" value="1"/>
</dbReference>
<evidence type="ECO:0000256" key="10">
    <source>
        <dbReference type="ARBA" id="ARBA00023237"/>
    </source>
</evidence>
<dbReference type="PANTHER" id="PTHR30069:SF29">
    <property type="entry name" value="HEMOGLOBIN AND HEMOGLOBIN-HAPTOGLOBIN-BINDING PROTEIN 1-RELATED"/>
    <property type="match status" value="1"/>
</dbReference>
<dbReference type="InterPro" id="IPR039426">
    <property type="entry name" value="TonB-dep_rcpt-like"/>
</dbReference>
<dbReference type="InterPro" id="IPR036942">
    <property type="entry name" value="Beta-barrel_TonB_sf"/>
</dbReference>
<feature type="region of interest" description="Disordered" evidence="13">
    <location>
        <begin position="349"/>
        <end position="371"/>
    </location>
</feature>
<feature type="chain" id="PRO_5041724855" evidence="14">
    <location>
        <begin position="19"/>
        <end position="755"/>
    </location>
</feature>
<dbReference type="RefSeq" id="WP_285233242.1">
    <property type="nucleotide sequence ID" value="NZ_CP116346.1"/>
</dbReference>
<dbReference type="Pfam" id="PF07715">
    <property type="entry name" value="Plug"/>
    <property type="match status" value="1"/>
</dbReference>
<feature type="region of interest" description="Disordered" evidence="13">
    <location>
        <begin position="225"/>
        <end position="249"/>
    </location>
</feature>
<dbReference type="GO" id="GO:0009279">
    <property type="term" value="C:cell outer membrane"/>
    <property type="evidence" value="ECO:0007669"/>
    <property type="project" value="UniProtKB-SubCell"/>
</dbReference>
<dbReference type="KEGG" id="pais:PFX98_00665"/>
<evidence type="ECO:0000256" key="5">
    <source>
        <dbReference type="ARBA" id="ARBA00022692"/>
    </source>
</evidence>